<evidence type="ECO:0000256" key="3">
    <source>
        <dbReference type="ARBA" id="ARBA00022723"/>
    </source>
</evidence>
<evidence type="ECO:0000259" key="8">
    <source>
        <dbReference type="Pfam" id="PF00857"/>
    </source>
</evidence>
<dbReference type="EMBL" id="CADCWC010000349">
    <property type="protein sequence ID" value="CAA9546299.1"/>
    <property type="molecule type" value="Genomic_DNA"/>
</dbReference>
<proteinExistence type="inferred from homology"/>
<name>A0A6J4UFZ7_9ACTN</name>
<organism evidence="9">
    <name type="scientific">uncultured Thermoleophilia bacterium</name>
    <dbReference type="NCBI Taxonomy" id="1497501"/>
    <lineage>
        <taxon>Bacteria</taxon>
        <taxon>Bacillati</taxon>
        <taxon>Actinomycetota</taxon>
        <taxon>Thermoleophilia</taxon>
        <taxon>environmental samples</taxon>
    </lineage>
</organism>
<dbReference type="SUPFAM" id="SSF52499">
    <property type="entry name" value="Isochorismatase-like hydrolases"/>
    <property type="match status" value="1"/>
</dbReference>
<dbReference type="AlphaFoldDB" id="A0A6J4UFZ7"/>
<gene>
    <name evidence="9" type="ORF">AVDCRST_MAG79-2332</name>
</gene>
<keyword evidence="4 9" id="KW-0378">Hydrolase</keyword>
<sequence length="187" mass="19053">MATALLIVDVQGDFLPGGALGVPDGDAVVEPLGRLAAAADLVVASRDLHPVDHVSFAARGGPWPPHCVTGTPGAELHPAVEALRPDRVVDKAQSPDVDAYSAFDGTDLTAWLRGRGVDRLLVGGLATDYCVRASALDALAAGFAVDVAADACRAVDVLPGDGDRALEEVRDAGGRVRSTAELLAGDG</sequence>
<dbReference type="GO" id="GO:0046872">
    <property type="term" value="F:metal ion binding"/>
    <property type="evidence" value="ECO:0007669"/>
    <property type="project" value="UniProtKB-KW"/>
</dbReference>
<evidence type="ECO:0000256" key="2">
    <source>
        <dbReference type="ARBA" id="ARBA00022642"/>
    </source>
</evidence>
<accession>A0A6J4UFZ7</accession>
<dbReference type="GO" id="GO:0019363">
    <property type="term" value="P:pyridine nucleotide biosynthetic process"/>
    <property type="evidence" value="ECO:0007669"/>
    <property type="project" value="UniProtKB-KW"/>
</dbReference>
<evidence type="ECO:0000256" key="6">
    <source>
        <dbReference type="ARBA" id="ARBA00039017"/>
    </source>
</evidence>
<keyword evidence="2" id="KW-0662">Pyridine nucleotide biosynthesis</keyword>
<reference evidence="9" key="1">
    <citation type="submission" date="2020-02" db="EMBL/GenBank/DDBJ databases">
        <authorList>
            <person name="Meier V. D."/>
        </authorList>
    </citation>
    <scope>NUCLEOTIDE SEQUENCE</scope>
    <source>
        <strain evidence="9">AVDCRST_MAG79</strain>
    </source>
</reference>
<protein>
    <recommendedName>
        <fullName evidence="6">nicotinamidase</fullName>
        <ecNumber evidence="6">3.5.1.19</ecNumber>
    </recommendedName>
    <alternativeName>
        <fullName evidence="7">Nicotinamide deamidase</fullName>
    </alternativeName>
</protein>
<dbReference type="Pfam" id="PF00857">
    <property type="entry name" value="Isochorismatase"/>
    <property type="match status" value="1"/>
</dbReference>
<dbReference type="InterPro" id="IPR000868">
    <property type="entry name" value="Isochorismatase-like_dom"/>
</dbReference>
<dbReference type="InterPro" id="IPR052347">
    <property type="entry name" value="Isochorismatase_Nicotinamidase"/>
</dbReference>
<keyword evidence="3" id="KW-0479">Metal-binding</keyword>
<dbReference type="EC" id="3.5.1.19" evidence="6"/>
<dbReference type="GO" id="GO:0008936">
    <property type="term" value="F:nicotinamidase activity"/>
    <property type="evidence" value="ECO:0007669"/>
    <property type="project" value="UniProtKB-EC"/>
</dbReference>
<evidence type="ECO:0000256" key="1">
    <source>
        <dbReference type="ARBA" id="ARBA00006336"/>
    </source>
</evidence>
<evidence type="ECO:0000256" key="4">
    <source>
        <dbReference type="ARBA" id="ARBA00022801"/>
    </source>
</evidence>
<dbReference type="Gene3D" id="3.40.50.850">
    <property type="entry name" value="Isochorismatase-like"/>
    <property type="match status" value="1"/>
</dbReference>
<comment type="pathway">
    <text evidence="5">Cofactor biosynthesis; nicotinate biosynthesis; nicotinate from nicotinamide: step 1/1.</text>
</comment>
<dbReference type="PANTHER" id="PTHR11080:SF2">
    <property type="entry name" value="LD05707P"/>
    <property type="match status" value="1"/>
</dbReference>
<dbReference type="PANTHER" id="PTHR11080">
    <property type="entry name" value="PYRAZINAMIDASE/NICOTINAMIDASE"/>
    <property type="match status" value="1"/>
</dbReference>
<evidence type="ECO:0000313" key="9">
    <source>
        <dbReference type="EMBL" id="CAA9546299.1"/>
    </source>
</evidence>
<dbReference type="InterPro" id="IPR036380">
    <property type="entry name" value="Isochorismatase-like_sf"/>
</dbReference>
<feature type="domain" description="Isochorismatase-like" evidence="8">
    <location>
        <begin position="3"/>
        <end position="181"/>
    </location>
</feature>
<comment type="similarity">
    <text evidence="1">Belongs to the isochorismatase family.</text>
</comment>
<evidence type="ECO:0000256" key="5">
    <source>
        <dbReference type="ARBA" id="ARBA00037900"/>
    </source>
</evidence>
<evidence type="ECO:0000256" key="7">
    <source>
        <dbReference type="ARBA" id="ARBA00043224"/>
    </source>
</evidence>